<accession>A0A3R6EGC6</accession>
<feature type="domain" description="Fibronectin type-III" evidence="1">
    <location>
        <begin position="32"/>
        <end position="125"/>
    </location>
</feature>
<dbReference type="InterPro" id="IPR015943">
    <property type="entry name" value="WD40/YVTN_repeat-like_dom_sf"/>
</dbReference>
<dbReference type="InterPro" id="IPR036116">
    <property type="entry name" value="FN3_sf"/>
</dbReference>
<dbReference type="SUPFAM" id="SSF49265">
    <property type="entry name" value="Fibronectin type III"/>
    <property type="match status" value="1"/>
</dbReference>
<dbReference type="PROSITE" id="PS51257">
    <property type="entry name" value="PROKAR_LIPOPROTEIN"/>
    <property type="match status" value="1"/>
</dbReference>
<dbReference type="Gene3D" id="2.60.40.10">
    <property type="entry name" value="Immunoglobulins"/>
    <property type="match status" value="1"/>
</dbReference>
<reference evidence="2 3" key="1">
    <citation type="submission" date="2018-08" db="EMBL/GenBank/DDBJ databases">
        <title>A genome reference for cultivated species of the human gut microbiota.</title>
        <authorList>
            <person name="Zou Y."/>
            <person name="Xue W."/>
            <person name="Luo G."/>
        </authorList>
    </citation>
    <scope>NUCLEOTIDE SEQUENCE [LARGE SCALE GENOMIC DNA]</scope>
    <source>
        <strain evidence="2 3">AM16-54</strain>
    </source>
</reference>
<dbReference type="Gene3D" id="2.40.128.630">
    <property type="match status" value="1"/>
</dbReference>
<dbReference type="Proteomes" id="UP000284548">
    <property type="component" value="Unassembled WGS sequence"/>
</dbReference>
<name>A0A3R6EGC6_9BACT</name>
<dbReference type="Pfam" id="PF00041">
    <property type="entry name" value="fn3"/>
    <property type="match status" value="1"/>
</dbReference>
<dbReference type="InterPro" id="IPR013783">
    <property type="entry name" value="Ig-like_fold"/>
</dbReference>
<dbReference type="RefSeq" id="WP_118253745.1">
    <property type="nucleotide sequence ID" value="NZ_QRKB01000003.1"/>
</dbReference>
<comment type="caution">
    <text evidence="2">The sequence shown here is derived from an EMBL/GenBank/DDBJ whole genome shotgun (WGS) entry which is preliminary data.</text>
</comment>
<evidence type="ECO:0000313" key="2">
    <source>
        <dbReference type="EMBL" id="RHH84543.1"/>
    </source>
</evidence>
<dbReference type="InterPro" id="IPR011047">
    <property type="entry name" value="Quinoprotein_ADH-like_sf"/>
</dbReference>
<dbReference type="PROSITE" id="PS50853">
    <property type="entry name" value="FN3"/>
    <property type="match status" value="1"/>
</dbReference>
<dbReference type="PANTHER" id="PTHR34512:SF30">
    <property type="entry name" value="OUTER MEMBRANE PROTEIN ASSEMBLY FACTOR BAMB"/>
    <property type="match status" value="1"/>
</dbReference>
<dbReference type="AlphaFoldDB" id="A0A3R6EGC6"/>
<dbReference type="Gene3D" id="2.130.10.10">
    <property type="entry name" value="YVTN repeat-like/Quinoprotein amine dehydrogenase"/>
    <property type="match status" value="1"/>
</dbReference>
<dbReference type="Gene3D" id="2.40.10.480">
    <property type="match status" value="1"/>
</dbReference>
<protein>
    <recommendedName>
        <fullName evidence="1">Fibronectin type-III domain-containing protein</fullName>
    </recommendedName>
</protein>
<dbReference type="SMART" id="SM00564">
    <property type="entry name" value="PQQ"/>
    <property type="match status" value="7"/>
</dbReference>
<dbReference type="CDD" id="cd00063">
    <property type="entry name" value="FN3"/>
    <property type="match status" value="1"/>
</dbReference>
<dbReference type="PANTHER" id="PTHR34512">
    <property type="entry name" value="CELL SURFACE PROTEIN"/>
    <property type="match status" value="1"/>
</dbReference>
<dbReference type="SUPFAM" id="SSF50998">
    <property type="entry name" value="Quinoprotein alcohol dehydrogenase-like"/>
    <property type="match status" value="2"/>
</dbReference>
<proteinExistence type="predicted"/>
<organism evidence="2 3">
    <name type="scientific">Segatella copri</name>
    <dbReference type="NCBI Taxonomy" id="165179"/>
    <lineage>
        <taxon>Bacteria</taxon>
        <taxon>Pseudomonadati</taxon>
        <taxon>Bacteroidota</taxon>
        <taxon>Bacteroidia</taxon>
        <taxon>Bacteroidales</taxon>
        <taxon>Prevotellaceae</taxon>
        <taxon>Segatella</taxon>
    </lineage>
</organism>
<dbReference type="EMBL" id="QRKB01000003">
    <property type="protein sequence ID" value="RHH84543.1"/>
    <property type="molecule type" value="Genomic_DNA"/>
</dbReference>
<gene>
    <name evidence="2" type="ORF">DW192_02945</name>
</gene>
<dbReference type="Pfam" id="PF13360">
    <property type="entry name" value="PQQ_2"/>
    <property type="match status" value="2"/>
</dbReference>
<evidence type="ECO:0000313" key="3">
    <source>
        <dbReference type="Proteomes" id="UP000284548"/>
    </source>
</evidence>
<dbReference type="InterPro" id="IPR002372">
    <property type="entry name" value="PQQ_rpt_dom"/>
</dbReference>
<dbReference type="InterPro" id="IPR018391">
    <property type="entry name" value="PQQ_b-propeller_rpt"/>
</dbReference>
<sequence length="486" mass="51523">MKKIIYLLSLVTVFILGSCSDDLPKASWDICQVGTLNATAQNEKVLLEWAPMQGANPTGYLVNWTPEVATYEGGSAELDAKTTSYTITGLVNKVTYTITIQAIYGNQRSMISTTKARPVSDTEPFKVWSTDMPNGGMVKTANAVFSLDGNTFYLPSAGATGDVTAFDAMTGTVKWTAAIPKTTYGGGVAVGKDGTLYQGARNATLYAINSDGTQKWTYATGAANKNLDCFPAVTADGQTVYILDGDNVLHSINTATGVKNWSVKLAGAKNKAGAVAIDKTGNIYVGTRTTIYGFKADGTQLWKVAGKVTEIGSFALDGETLYAAQIGGAGLLALNTADGSTKWNVEAAGDIYAPIVDKSGNIYFTDKGDKALYSVDKAGQLKWKFTIDAAPTYCFPVLDDKGTVYFGSGAGRIYAVNSANGEELWHIDSEGTDNNAKIMSGMTIGENQMLYVSYIGGNVAAIKIFAGPEKSTWSCRGGNIHGTNQY</sequence>
<evidence type="ECO:0000259" key="1">
    <source>
        <dbReference type="PROSITE" id="PS50853"/>
    </source>
</evidence>
<dbReference type="InterPro" id="IPR003961">
    <property type="entry name" value="FN3_dom"/>
</dbReference>